<comment type="function">
    <text evidence="15">Involved in base excision repair of DNA damaged by oxidation or by mutagenic agents. Acts as DNA glycosylase that recognizes and removes damaged bases. Has a preference for oxidized purines, such as 7,8-dihydro-8-oxoguanine (8-oxoG). Has AP (apurinic/apyrimidinic) lyase activity and introduces nicks in the DNA strand. Cleaves the DNA backbone by beta-delta elimination to generate a single-strand break at the site of the removed base with both 3'- and 5'-phosphates.</text>
</comment>
<keyword evidence="12 15" id="KW-0511">Multifunctional enzyme</keyword>
<feature type="active site" description="Proton donor" evidence="15">
    <location>
        <position position="3"/>
    </location>
</feature>
<comment type="subunit">
    <text evidence="3 15">Monomer.</text>
</comment>
<evidence type="ECO:0000256" key="2">
    <source>
        <dbReference type="ARBA" id="ARBA00009409"/>
    </source>
</evidence>
<protein>
    <recommendedName>
        <fullName evidence="15">Formamidopyrimidine-DNA glycosylase</fullName>
        <shortName evidence="15">Fapy-DNA glycosylase</shortName>
        <ecNumber evidence="15">3.2.2.23</ecNumber>
    </recommendedName>
    <alternativeName>
        <fullName evidence="15">DNA-(apurinic or apyrimidinic site) lyase MutM</fullName>
        <shortName evidence="15">AP lyase MutM</shortName>
        <ecNumber evidence="15">4.2.99.18</ecNumber>
    </alternativeName>
</protein>
<organism evidence="18 19">
    <name type="scientific">Desulfobulbus propionicus (strain ATCC 33891 / DSM 2032 / VKM B-1956 / 1pr3)</name>
    <dbReference type="NCBI Taxonomy" id="577650"/>
    <lineage>
        <taxon>Bacteria</taxon>
        <taxon>Pseudomonadati</taxon>
        <taxon>Thermodesulfobacteriota</taxon>
        <taxon>Desulfobulbia</taxon>
        <taxon>Desulfobulbales</taxon>
        <taxon>Desulfobulbaceae</taxon>
        <taxon>Desulfobulbus</taxon>
    </lineage>
</organism>
<feature type="active site" description="Proton donor; for beta-elimination activity" evidence="15">
    <location>
        <position position="59"/>
    </location>
</feature>
<keyword evidence="10 15" id="KW-0234">DNA repair</keyword>
<evidence type="ECO:0000256" key="9">
    <source>
        <dbReference type="ARBA" id="ARBA00023125"/>
    </source>
</evidence>
<dbReference type="PANTHER" id="PTHR22993">
    <property type="entry name" value="FORMAMIDOPYRIMIDINE-DNA GLYCOSYLASE"/>
    <property type="match status" value="1"/>
</dbReference>
<evidence type="ECO:0000313" key="18">
    <source>
        <dbReference type="EMBL" id="ADW16547.1"/>
    </source>
</evidence>
<dbReference type="FunFam" id="1.10.8.50:FF:000003">
    <property type="entry name" value="Formamidopyrimidine-DNA glycosylase"/>
    <property type="match status" value="1"/>
</dbReference>
<dbReference type="Gene3D" id="1.10.8.50">
    <property type="match status" value="1"/>
</dbReference>
<evidence type="ECO:0000259" key="17">
    <source>
        <dbReference type="PROSITE" id="PS51068"/>
    </source>
</evidence>
<keyword evidence="4 15" id="KW-0479">Metal-binding</keyword>
<evidence type="ECO:0000256" key="12">
    <source>
        <dbReference type="ARBA" id="ARBA00023268"/>
    </source>
</evidence>
<dbReference type="GO" id="GO:0006284">
    <property type="term" value="P:base-excision repair"/>
    <property type="evidence" value="ECO:0007669"/>
    <property type="project" value="InterPro"/>
</dbReference>
<dbReference type="InterPro" id="IPR035937">
    <property type="entry name" value="FPG_N"/>
</dbReference>
<dbReference type="InterPro" id="IPR015886">
    <property type="entry name" value="H2TH_FPG"/>
</dbReference>
<dbReference type="SMART" id="SM01232">
    <property type="entry name" value="H2TH"/>
    <property type="match status" value="1"/>
</dbReference>
<dbReference type="HAMAP" id="MF_00103">
    <property type="entry name" value="Fapy_DNA_glycosyl"/>
    <property type="match status" value="1"/>
</dbReference>
<evidence type="ECO:0000313" key="19">
    <source>
        <dbReference type="Proteomes" id="UP000006365"/>
    </source>
</evidence>
<dbReference type="Gene3D" id="3.20.190.10">
    <property type="entry name" value="MutM-like, N-terminal"/>
    <property type="match status" value="1"/>
</dbReference>
<dbReference type="RefSeq" id="WP_015723094.1">
    <property type="nucleotide sequence ID" value="NC_014972.1"/>
</dbReference>
<keyword evidence="19" id="KW-1185">Reference proteome</keyword>
<keyword evidence="6 15" id="KW-0863">Zinc-finger</keyword>
<feature type="domain" description="Formamidopyrimidine-DNA glycosylase catalytic" evidence="17">
    <location>
        <begin position="2"/>
        <end position="115"/>
    </location>
</feature>
<evidence type="ECO:0000259" key="16">
    <source>
        <dbReference type="PROSITE" id="PS51066"/>
    </source>
</evidence>
<evidence type="ECO:0000256" key="10">
    <source>
        <dbReference type="ARBA" id="ARBA00023204"/>
    </source>
</evidence>
<dbReference type="PROSITE" id="PS51068">
    <property type="entry name" value="FPG_CAT"/>
    <property type="match status" value="1"/>
</dbReference>
<dbReference type="InterPro" id="IPR000214">
    <property type="entry name" value="Znf_DNA_glyclase/AP_lyase"/>
</dbReference>
<sequence>MPELPEVEVTRRGLLAPLSGRTVVRVSWSAHRLRGPIPRKLLQEHIAAQQIRTIDRRAKYLLLRMVNGAVLVIHLGMTGKLGLIQGQTTLHKHDHLVLHLDNGLDVRFNDSRRFGSIVVWPPDHAAQLEADFSRKEGLEPFGPAFIADNLLALARGRRVAVKSLLMNSRLIAGIGNIYANEILFAARIAPQQPAHLLTEKEWGRIIQESRRILQLAIDAGGSSISDFLGVSGHPGYFQLQLAVYGRKDAPCPRCGQAILKTIQGGRATYHCPGCQPHVE</sequence>
<evidence type="ECO:0000256" key="15">
    <source>
        <dbReference type="HAMAP-Rule" id="MF_00103"/>
    </source>
</evidence>
<dbReference type="SUPFAM" id="SSF81624">
    <property type="entry name" value="N-terminal domain of MutM-like DNA repair proteins"/>
    <property type="match status" value="1"/>
</dbReference>
<dbReference type="Proteomes" id="UP000006365">
    <property type="component" value="Chromosome"/>
</dbReference>
<feature type="domain" description="FPG-type" evidence="16">
    <location>
        <begin position="242"/>
        <end position="276"/>
    </location>
</feature>
<keyword evidence="9 15" id="KW-0238">DNA-binding</keyword>
<keyword evidence="5 15" id="KW-0227">DNA damage</keyword>
<dbReference type="NCBIfam" id="TIGR00577">
    <property type="entry name" value="fpg"/>
    <property type="match status" value="1"/>
</dbReference>
<gene>
    <name evidence="15" type="primary">mutM</name>
    <name evidence="15" type="synonym">fpg</name>
    <name evidence="18" type="ordered locus">Despr_0365</name>
</gene>
<feature type="binding site" evidence="15">
    <location>
        <position position="93"/>
    </location>
    <ligand>
        <name>DNA</name>
        <dbReference type="ChEBI" id="CHEBI:16991"/>
    </ligand>
</feature>
<dbReference type="EC" id="3.2.2.23" evidence="15"/>
<dbReference type="GO" id="GO:0034039">
    <property type="term" value="F:8-oxo-7,8-dihydroguanine DNA N-glycosylase activity"/>
    <property type="evidence" value="ECO:0007669"/>
    <property type="project" value="TreeGrafter"/>
</dbReference>
<dbReference type="EMBL" id="CP002364">
    <property type="protein sequence ID" value="ADW16547.1"/>
    <property type="molecule type" value="Genomic_DNA"/>
</dbReference>
<dbReference type="InterPro" id="IPR010663">
    <property type="entry name" value="Znf_FPG/IleRS"/>
</dbReference>
<dbReference type="SUPFAM" id="SSF57716">
    <property type="entry name" value="Glucocorticoid receptor-like (DNA-binding domain)"/>
    <property type="match status" value="1"/>
</dbReference>
<evidence type="ECO:0000256" key="13">
    <source>
        <dbReference type="ARBA" id="ARBA00023295"/>
    </source>
</evidence>
<comment type="cofactor">
    <cofactor evidence="15">
        <name>Zn(2+)</name>
        <dbReference type="ChEBI" id="CHEBI:29105"/>
    </cofactor>
    <text evidence="15">Binds 1 zinc ion per subunit.</text>
</comment>
<feature type="binding site" evidence="15">
    <location>
        <position position="157"/>
    </location>
    <ligand>
        <name>DNA</name>
        <dbReference type="ChEBI" id="CHEBI:16991"/>
    </ligand>
</feature>
<dbReference type="PANTHER" id="PTHR22993:SF9">
    <property type="entry name" value="FORMAMIDOPYRIMIDINE-DNA GLYCOSYLASE"/>
    <property type="match status" value="1"/>
</dbReference>
<dbReference type="InterPro" id="IPR020629">
    <property type="entry name" value="FPG_Glyclase"/>
</dbReference>
<feature type="active site" description="Proton donor; for delta-elimination activity" evidence="15">
    <location>
        <position position="266"/>
    </location>
</feature>
<accession>A0A7U3YJH9</accession>
<dbReference type="Pfam" id="PF06831">
    <property type="entry name" value="H2TH"/>
    <property type="match status" value="1"/>
</dbReference>
<name>A0A7U3YJH9_DESPD</name>
<dbReference type="InterPro" id="IPR012319">
    <property type="entry name" value="FPG_cat"/>
</dbReference>
<comment type="similarity">
    <text evidence="2 15">Belongs to the FPG family.</text>
</comment>
<reference evidence="18 19" key="1">
    <citation type="journal article" date="2011" name="Stand. Genomic Sci.">
        <title>Complete genome sequence of Desulfobulbus propionicus type strain (1pr3).</title>
        <authorList>
            <person name="Pagani I."/>
            <person name="Lapidus A."/>
            <person name="Nolan M."/>
            <person name="Lucas S."/>
            <person name="Hammon N."/>
            <person name="Deshpande S."/>
            <person name="Cheng J.F."/>
            <person name="Chertkov O."/>
            <person name="Davenport K."/>
            <person name="Tapia R."/>
            <person name="Han C."/>
            <person name="Goodwin L."/>
            <person name="Pitluck S."/>
            <person name="Liolios K."/>
            <person name="Mavromatis K."/>
            <person name="Ivanova N."/>
            <person name="Mikhailova N."/>
            <person name="Pati A."/>
            <person name="Chen A."/>
            <person name="Palaniappan K."/>
            <person name="Land M."/>
            <person name="Hauser L."/>
            <person name="Chang Y.J."/>
            <person name="Jeffries C.D."/>
            <person name="Detter J.C."/>
            <person name="Brambilla E."/>
            <person name="Kannan K.P."/>
            <person name="Djao O.D."/>
            <person name="Rohde M."/>
            <person name="Pukall R."/>
            <person name="Spring S."/>
            <person name="Goker M."/>
            <person name="Sikorski J."/>
            <person name="Woyke T."/>
            <person name="Bristow J."/>
            <person name="Eisen J.A."/>
            <person name="Markowitz V."/>
            <person name="Hugenholtz P."/>
            <person name="Kyrpides N.C."/>
            <person name="Klenk H.P."/>
        </authorList>
    </citation>
    <scope>NUCLEOTIDE SEQUENCE [LARGE SCALE GENOMIC DNA]</scope>
    <source>
        <strain evidence="19">ATCC 33891 / DSM 2032 / 1pr3</strain>
    </source>
</reference>
<dbReference type="SUPFAM" id="SSF46946">
    <property type="entry name" value="S13-like H2TH domain"/>
    <property type="match status" value="1"/>
</dbReference>
<dbReference type="GO" id="GO:0003684">
    <property type="term" value="F:damaged DNA binding"/>
    <property type="evidence" value="ECO:0007669"/>
    <property type="project" value="InterPro"/>
</dbReference>
<keyword evidence="7 15" id="KW-0378">Hydrolase</keyword>
<evidence type="ECO:0000256" key="14">
    <source>
        <dbReference type="ARBA" id="ARBA00044632"/>
    </source>
</evidence>
<feature type="binding site" evidence="15">
    <location>
        <position position="112"/>
    </location>
    <ligand>
        <name>DNA</name>
        <dbReference type="ChEBI" id="CHEBI:16991"/>
    </ligand>
</feature>
<evidence type="ECO:0000256" key="4">
    <source>
        <dbReference type="ARBA" id="ARBA00022723"/>
    </source>
</evidence>
<keyword evidence="8 15" id="KW-0862">Zinc</keyword>
<evidence type="ECO:0000256" key="3">
    <source>
        <dbReference type="ARBA" id="ARBA00011245"/>
    </source>
</evidence>
<comment type="catalytic activity">
    <reaction evidence="14 15">
        <text>2'-deoxyribonucleotide-(2'-deoxyribose 5'-phosphate)-2'-deoxyribonucleotide-DNA = a 3'-end 2'-deoxyribonucleotide-(2,3-dehydro-2,3-deoxyribose 5'-phosphate)-DNA + a 5'-end 5'-phospho-2'-deoxyribonucleoside-DNA + H(+)</text>
        <dbReference type="Rhea" id="RHEA:66592"/>
        <dbReference type="Rhea" id="RHEA-COMP:13180"/>
        <dbReference type="Rhea" id="RHEA-COMP:16897"/>
        <dbReference type="Rhea" id="RHEA-COMP:17067"/>
        <dbReference type="ChEBI" id="CHEBI:15378"/>
        <dbReference type="ChEBI" id="CHEBI:136412"/>
        <dbReference type="ChEBI" id="CHEBI:157695"/>
        <dbReference type="ChEBI" id="CHEBI:167181"/>
        <dbReference type="EC" id="4.2.99.18"/>
    </reaction>
</comment>
<comment type="catalytic activity">
    <reaction evidence="1 15">
        <text>Hydrolysis of DNA containing ring-opened 7-methylguanine residues, releasing 2,6-diamino-4-hydroxy-5-(N-methyl)formamidopyrimidine.</text>
        <dbReference type="EC" id="3.2.2.23"/>
    </reaction>
</comment>
<evidence type="ECO:0000256" key="6">
    <source>
        <dbReference type="ARBA" id="ARBA00022771"/>
    </source>
</evidence>
<dbReference type="GO" id="GO:0008270">
    <property type="term" value="F:zinc ion binding"/>
    <property type="evidence" value="ECO:0007669"/>
    <property type="project" value="UniProtKB-UniRule"/>
</dbReference>
<feature type="active site" description="Schiff-base intermediate with DNA" evidence="15">
    <location>
        <position position="2"/>
    </location>
</feature>
<keyword evidence="13 15" id="KW-0326">Glycosidase</keyword>
<dbReference type="Pfam" id="PF01149">
    <property type="entry name" value="Fapy_DNA_glyco"/>
    <property type="match status" value="1"/>
</dbReference>
<dbReference type="CDD" id="cd08966">
    <property type="entry name" value="EcFpg-like_N"/>
    <property type="match status" value="1"/>
</dbReference>
<dbReference type="KEGG" id="dpr:Despr_0365"/>
<evidence type="ECO:0000256" key="5">
    <source>
        <dbReference type="ARBA" id="ARBA00022763"/>
    </source>
</evidence>
<dbReference type="NCBIfam" id="NF002211">
    <property type="entry name" value="PRK01103.1"/>
    <property type="match status" value="1"/>
</dbReference>
<evidence type="ECO:0000256" key="8">
    <source>
        <dbReference type="ARBA" id="ARBA00022833"/>
    </source>
</evidence>
<evidence type="ECO:0000256" key="7">
    <source>
        <dbReference type="ARBA" id="ARBA00022801"/>
    </source>
</evidence>
<keyword evidence="11 15" id="KW-0456">Lyase</keyword>
<dbReference type="PROSITE" id="PS51066">
    <property type="entry name" value="ZF_FPG_2"/>
    <property type="match status" value="1"/>
</dbReference>
<dbReference type="InterPro" id="IPR010979">
    <property type="entry name" value="Ribosomal_uS13-like_H2TH"/>
</dbReference>
<evidence type="ECO:0000256" key="11">
    <source>
        <dbReference type="ARBA" id="ARBA00023239"/>
    </source>
</evidence>
<dbReference type="GO" id="GO:0140078">
    <property type="term" value="F:class I DNA-(apurinic or apyrimidinic site) endonuclease activity"/>
    <property type="evidence" value="ECO:0007669"/>
    <property type="project" value="UniProtKB-EC"/>
</dbReference>
<proteinExistence type="inferred from homology"/>
<evidence type="ECO:0000256" key="1">
    <source>
        <dbReference type="ARBA" id="ARBA00001668"/>
    </source>
</evidence>
<dbReference type="AlphaFoldDB" id="A0A7U3YJH9"/>
<dbReference type="EC" id="4.2.99.18" evidence="15"/>
<dbReference type="Pfam" id="PF06827">
    <property type="entry name" value="zf-FPG_IleRS"/>
    <property type="match status" value="1"/>
</dbReference>
<dbReference type="SMART" id="SM00898">
    <property type="entry name" value="Fapy_DNA_glyco"/>
    <property type="match status" value="1"/>
</dbReference>